<evidence type="ECO:0000256" key="7">
    <source>
        <dbReference type="SAM" id="Phobius"/>
    </source>
</evidence>
<feature type="transmembrane region" description="Helical" evidence="7">
    <location>
        <begin position="129"/>
        <end position="154"/>
    </location>
</feature>
<dbReference type="InterPro" id="IPR004840">
    <property type="entry name" value="Amino_acid_permease_CS"/>
</dbReference>
<feature type="transmembrane region" description="Helical" evidence="7">
    <location>
        <begin position="193"/>
        <end position="213"/>
    </location>
</feature>
<feature type="transmembrane region" description="Helical" evidence="7">
    <location>
        <begin position="78"/>
        <end position="108"/>
    </location>
</feature>
<evidence type="ECO:0000256" key="6">
    <source>
        <dbReference type="ARBA" id="ARBA00023136"/>
    </source>
</evidence>
<evidence type="ECO:0000256" key="3">
    <source>
        <dbReference type="ARBA" id="ARBA00022692"/>
    </source>
</evidence>
<name>A0A4Z1EVP4_9HELO</name>
<keyword evidence="6 7" id="KW-0472">Membrane</keyword>
<feature type="transmembrane region" description="Helical" evidence="7">
    <location>
        <begin position="405"/>
        <end position="428"/>
    </location>
</feature>
<dbReference type="EMBL" id="PQXH01000039">
    <property type="protein sequence ID" value="TGO15550.1"/>
    <property type="molecule type" value="Genomic_DNA"/>
</dbReference>
<evidence type="ECO:0000313" key="10">
    <source>
        <dbReference type="Proteomes" id="UP000297777"/>
    </source>
</evidence>
<protein>
    <recommendedName>
        <fullName evidence="8">Amino acid permease/ SLC12A domain-containing protein</fullName>
    </recommendedName>
</protein>
<keyword evidence="3 7" id="KW-0812">Transmembrane</keyword>
<evidence type="ECO:0000259" key="8">
    <source>
        <dbReference type="Pfam" id="PF00324"/>
    </source>
</evidence>
<dbReference type="Proteomes" id="UP000297777">
    <property type="component" value="Unassembled WGS sequence"/>
</dbReference>
<evidence type="ECO:0000256" key="5">
    <source>
        <dbReference type="ARBA" id="ARBA00022989"/>
    </source>
</evidence>
<feature type="transmembrane region" description="Helical" evidence="7">
    <location>
        <begin position="324"/>
        <end position="355"/>
    </location>
</feature>
<dbReference type="PANTHER" id="PTHR43341">
    <property type="entry name" value="AMINO ACID PERMEASE"/>
    <property type="match status" value="1"/>
</dbReference>
<reference evidence="9 10" key="1">
    <citation type="submission" date="2017-12" db="EMBL/GenBank/DDBJ databases">
        <title>Comparative genomics of Botrytis spp.</title>
        <authorList>
            <person name="Valero-Jimenez C.A."/>
            <person name="Tapia P."/>
            <person name="Veloso J."/>
            <person name="Silva-Moreno E."/>
            <person name="Staats M."/>
            <person name="Valdes J.H."/>
            <person name="Van Kan J.A.L."/>
        </authorList>
    </citation>
    <scope>NUCLEOTIDE SEQUENCE [LARGE SCALE GENOMIC DNA]</scope>
    <source>
        <strain evidence="9 10">Bt9001</strain>
    </source>
</reference>
<evidence type="ECO:0000256" key="1">
    <source>
        <dbReference type="ARBA" id="ARBA00004141"/>
    </source>
</evidence>
<dbReference type="FunFam" id="1.20.1740.10:FF:000001">
    <property type="entry name" value="Amino acid permease"/>
    <property type="match status" value="1"/>
</dbReference>
<gene>
    <name evidence="9" type="ORF">BTUL_0039g00680</name>
</gene>
<dbReference type="OrthoDB" id="3900342at2759"/>
<comment type="caution">
    <text evidence="9">The sequence shown here is derived from an EMBL/GenBank/DDBJ whole genome shotgun (WGS) entry which is preliminary data.</text>
</comment>
<feature type="transmembrane region" description="Helical" evidence="7">
    <location>
        <begin position="478"/>
        <end position="499"/>
    </location>
</feature>
<dbReference type="Gene3D" id="1.20.1740.10">
    <property type="entry name" value="Amino acid/polyamine transporter I"/>
    <property type="match status" value="1"/>
</dbReference>
<accession>A0A4Z1EVP4</accession>
<keyword evidence="10" id="KW-1185">Reference proteome</keyword>
<comment type="subcellular location">
    <subcellularLocation>
        <location evidence="1">Membrane</location>
        <topology evidence="1">Multi-pass membrane protein</topology>
    </subcellularLocation>
</comment>
<feature type="transmembrane region" description="Helical" evidence="7">
    <location>
        <begin position="233"/>
        <end position="255"/>
    </location>
</feature>
<proteinExistence type="predicted"/>
<dbReference type="GO" id="GO:0015171">
    <property type="term" value="F:amino acid transmembrane transporter activity"/>
    <property type="evidence" value="ECO:0007669"/>
    <property type="project" value="TreeGrafter"/>
</dbReference>
<feature type="transmembrane region" description="Helical" evidence="7">
    <location>
        <begin position="276"/>
        <end position="295"/>
    </location>
</feature>
<dbReference type="PANTHER" id="PTHR43341:SF1">
    <property type="entry name" value="GENERAL AMINO-ACID PERMEASE GAP1"/>
    <property type="match status" value="1"/>
</dbReference>
<evidence type="ECO:0000256" key="4">
    <source>
        <dbReference type="ARBA" id="ARBA00022970"/>
    </source>
</evidence>
<evidence type="ECO:0000256" key="2">
    <source>
        <dbReference type="ARBA" id="ARBA00022448"/>
    </source>
</evidence>
<dbReference type="InterPro" id="IPR050524">
    <property type="entry name" value="APC_YAT"/>
</dbReference>
<feature type="transmembrane region" description="Helical" evidence="7">
    <location>
        <begin position="160"/>
        <end position="181"/>
    </location>
</feature>
<dbReference type="GO" id="GO:0016020">
    <property type="term" value="C:membrane"/>
    <property type="evidence" value="ECO:0007669"/>
    <property type="project" value="UniProtKB-SubCell"/>
</dbReference>
<feature type="domain" description="Amino acid permease/ SLC12A" evidence="8">
    <location>
        <begin position="50"/>
        <end position="504"/>
    </location>
</feature>
<feature type="transmembrane region" description="Helical" evidence="7">
    <location>
        <begin position="448"/>
        <end position="472"/>
    </location>
</feature>
<evidence type="ECO:0000313" key="9">
    <source>
        <dbReference type="EMBL" id="TGO15550.1"/>
    </source>
</evidence>
<feature type="transmembrane region" description="Helical" evidence="7">
    <location>
        <begin position="51"/>
        <end position="72"/>
    </location>
</feature>
<dbReference type="AlphaFoldDB" id="A0A4Z1EVP4"/>
<feature type="transmembrane region" description="Helical" evidence="7">
    <location>
        <begin position="376"/>
        <end position="399"/>
    </location>
</feature>
<keyword evidence="4" id="KW-0029">Amino-acid transport</keyword>
<sequence length="578" mass="62243">MVTSTRKVTGKDGITNLDIQAAGDVDSLKHGEVAVGNWGSETKREFKSRHLSMLAVGGTIGTGLFLISGATISTAGPVGAVISFIISGIFVYLVVATIGEIATIFPVSGSFAAFGDRFFDPALGFAQGWSYWFLWVLTLPAELSSAGIIISYWLPDIGTWVWALVFLVVIVVINLFGVRWFGEAEFFFSFLKVLVVIIFIIVGLVLNGGGIPGHEAKGFDYWKSSTEGAPFAAGWPGVLSALCTAFLSYGGTELVGLTAGEAKNPRRDVPRAIKGTIGRILLCYVGSIFVISINIKSTDPSLLTTSATEIAASPFTLVFKDAGIAAAASIMNAAILIAVVSAGNTSVYASSRILFALAKNGQAPKIFATTWKGNGVPLPAMCVSVLIGFVAFFGAIFGQGVVFTWLYNLIAICNLLIYMSQCLVHIRFRLGWVRQGNSLSDLPFKAGIFPYTSIFAFLMGCLIVAGEGYVAATTRPFAWANIVATYIGIPVFFILYGIWKVVKKACLLFSFFPRFLGLETKLVPYSDMDFETGRSQPPSDEEIAALNELERTDIKTWKELDARGRALKVGRAVHRVVF</sequence>
<dbReference type="InterPro" id="IPR004841">
    <property type="entry name" value="AA-permease/SLC12A_dom"/>
</dbReference>
<keyword evidence="5 7" id="KW-1133">Transmembrane helix</keyword>
<dbReference type="PROSITE" id="PS00218">
    <property type="entry name" value="AMINO_ACID_PERMEASE_1"/>
    <property type="match status" value="1"/>
</dbReference>
<keyword evidence="2" id="KW-0813">Transport</keyword>
<dbReference type="Pfam" id="PF00324">
    <property type="entry name" value="AA_permease"/>
    <property type="match status" value="1"/>
</dbReference>
<organism evidence="9 10">
    <name type="scientific">Botrytis tulipae</name>
    <dbReference type="NCBI Taxonomy" id="87230"/>
    <lineage>
        <taxon>Eukaryota</taxon>
        <taxon>Fungi</taxon>
        <taxon>Dikarya</taxon>
        <taxon>Ascomycota</taxon>
        <taxon>Pezizomycotina</taxon>
        <taxon>Leotiomycetes</taxon>
        <taxon>Helotiales</taxon>
        <taxon>Sclerotiniaceae</taxon>
        <taxon>Botrytis</taxon>
    </lineage>
</organism>